<organism evidence="3 4">
    <name type="scientific">Rhodovibrio sodomensis</name>
    <dbReference type="NCBI Taxonomy" id="1088"/>
    <lineage>
        <taxon>Bacteria</taxon>
        <taxon>Pseudomonadati</taxon>
        <taxon>Pseudomonadota</taxon>
        <taxon>Alphaproteobacteria</taxon>
        <taxon>Rhodospirillales</taxon>
        <taxon>Rhodovibrionaceae</taxon>
        <taxon>Rhodovibrio</taxon>
    </lineage>
</organism>
<accession>A0ABS1DBQ6</accession>
<dbReference type="Pfam" id="PF02384">
    <property type="entry name" value="N6_Mtase"/>
    <property type="match status" value="1"/>
</dbReference>
<dbReference type="Proteomes" id="UP001296873">
    <property type="component" value="Unassembled WGS sequence"/>
</dbReference>
<evidence type="ECO:0000256" key="1">
    <source>
        <dbReference type="ARBA" id="ARBA00006594"/>
    </source>
</evidence>
<dbReference type="SUPFAM" id="SSF53335">
    <property type="entry name" value="S-adenosyl-L-methionine-dependent methyltransferases"/>
    <property type="match status" value="1"/>
</dbReference>
<dbReference type="Gene3D" id="3.40.50.150">
    <property type="entry name" value="Vaccinia Virus protein VP39"/>
    <property type="match status" value="1"/>
</dbReference>
<evidence type="ECO:0000313" key="4">
    <source>
        <dbReference type="Proteomes" id="UP001296873"/>
    </source>
</evidence>
<feature type="domain" description="DNA methylase adenine-specific" evidence="2">
    <location>
        <begin position="111"/>
        <end position="212"/>
    </location>
</feature>
<name>A0ABS1DBQ6_9PROT</name>
<keyword evidence="4" id="KW-1185">Reference proteome</keyword>
<evidence type="ECO:0000313" key="3">
    <source>
        <dbReference type="EMBL" id="MBK1667356.1"/>
    </source>
</evidence>
<dbReference type="EMBL" id="NRRL01000006">
    <property type="protein sequence ID" value="MBK1667356.1"/>
    <property type="molecule type" value="Genomic_DNA"/>
</dbReference>
<comment type="similarity">
    <text evidence="1">Belongs to the N(4)/N(6)-methyltransferase family.</text>
</comment>
<gene>
    <name evidence="3" type="ORF">CKO28_04845</name>
</gene>
<proteinExistence type="inferred from homology"/>
<evidence type="ECO:0000259" key="2">
    <source>
        <dbReference type="Pfam" id="PF02384"/>
    </source>
</evidence>
<comment type="caution">
    <text evidence="3">The sequence shown here is derived from an EMBL/GenBank/DDBJ whole genome shotgun (WGS) entry which is preliminary data.</text>
</comment>
<dbReference type="RefSeq" id="WP_200339427.1">
    <property type="nucleotide sequence ID" value="NZ_NRRL01000006.1"/>
</dbReference>
<dbReference type="InterPro" id="IPR029063">
    <property type="entry name" value="SAM-dependent_MTases_sf"/>
</dbReference>
<dbReference type="PRINTS" id="PR00507">
    <property type="entry name" value="N12N6MTFRASE"/>
</dbReference>
<reference evidence="3 4" key="1">
    <citation type="journal article" date="2020" name="Microorganisms">
        <title>Osmotic Adaptation and Compatible Solute Biosynthesis of Phototrophic Bacteria as Revealed from Genome Analyses.</title>
        <authorList>
            <person name="Imhoff J.F."/>
            <person name="Rahn T."/>
            <person name="Kunzel S."/>
            <person name="Keller A."/>
            <person name="Neulinger S.C."/>
        </authorList>
    </citation>
    <scope>NUCLEOTIDE SEQUENCE [LARGE SCALE GENOMIC DNA]</scope>
    <source>
        <strain evidence="3 4">DSM 9895</strain>
    </source>
</reference>
<sequence length="243" mass="26267">MAKPLHSRLHCPHLKDFCRTLSALPGHRNIRDHYCDFLEASLASLHSVSLKLAGRDPTPMDRAYAGVRQRAGAAVMQAYAQMFSHLASSLEARPRDAFGELFGALDLGVGEAGQFYTPFEVSQFLVQANLTDIESVIAEKGFFTVAEPAVGAGGMLIAVRNEMVARGLSPHRQCLAVGVDIDRRAVAMAYIQTTLLGLATVVVHGDALKLDLQAEYPNIFAQKFVTRGFDTRDALGGLTRPGG</sequence>
<dbReference type="InterPro" id="IPR003356">
    <property type="entry name" value="DNA_methylase_A-5"/>
</dbReference>
<protein>
    <recommendedName>
        <fullName evidence="2">DNA methylase adenine-specific domain-containing protein</fullName>
    </recommendedName>
</protein>